<protein>
    <submittedName>
        <fullName evidence="1">Uncharacterized protein</fullName>
    </submittedName>
</protein>
<dbReference type="OrthoDB" id="1987575at2759"/>
<gene>
    <name evidence="1" type="ORF">E6C27_scaffold48834G00080</name>
</gene>
<comment type="caution">
    <text evidence="1">The sequence shown here is derived from an EMBL/GenBank/DDBJ whole genome shotgun (WGS) entry which is preliminary data.</text>
</comment>
<dbReference type="Proteomes" id="UP000321393">
    <property type="component" value="Unassembled WGS sequence"/>
</dbReference>
<proteinExistence type="predicted"/>
<name>A0A5A7U0L4_CUCMM</name>
<organism evidence="1 2">
    <name type="scientific">Cucumis melo var. makuwa</name>
    <name type="common">Oriental melon</name>
    <dbReference type="NCBI Taxonomy" id="1194695"/>
    <lineage>
        <taxon>Eukaryota</taxon>
        <taxon>Viridiplantae</taxon>
        <taxon>Streptophyta</taxon>
        <taxon>Embryophyta</taxon>
        <taxon>Tracheophyta</taxon>
        <taxon>Spermatophyta</taxon>
        <taxon>Magnoliopsida</taxon>
        <taxon>eudicotyledons</taxon>
        <taxon>Gunneridae</taxon>
        <taxon>Pentapetalae</taxon>
        <taxon>rosids</taxon>
        <taxon>fabids</taxon>
        <taxon>Cucurbitales</taxon>
        <taxon>Cucurbitaceae</taxon>
        <taxon>Benincaseae</taxon>
        <taxon>Cucumis</taxon>
    </lineage>
</organism>
<evidence type="ECO:0000313" key="2">
    <source>
        <dbReference type="Proteomes" id="UP000321393"/>
    </source>
</evidence>
<dbReference type="EMBL" id="SSTE01013520">
    <property type="protein sequence ID" value="KAA0047019.1"/>
    <property type="molecule type" value="Genomic_DNA"/>
</dbReference>
<accession>A0A5A7U0L4</accession>
<evidence type="ECO:0000313" key="1">
    <source>
        <dbReference type="EMBL" id="KAA0047019.1"/>
    </source>
</evidence>
<dbReference type="AlphaFoldDB" id="A0A5A7U0L4"/>
<sequence length="61" mass="7090">MRWGVWLGKIMEMYRTANPGMRLRPVLRREAKGISLRKSDEYGYKSVLRTGQDEARSGTTE</sequence>
<reference evidence="1 2" key="1">
    <citation type="submission" date="2019-08" db="EMBL/GenBank/DDBJ databases">
        <title>Draft genome sequences of two oriental melons (Cucumis melo L. var makuwa).</title>
        <authorList>
            <person name="Kwon S.-Y."/>
        </authorList>
    </citation>
    <scope>NUCLEOTIDE SEQUENCE [LARGE SCALE GENOMIC DNA]</scope>
    <source>
        <strain evidence="2">cv. SW 3</strain>
        <tissue evidence="1">Leaf</tissue>
    </source>
</reference>